<evidence type="ECO:0000256" key="2">
    <source>
        <dbReference type="SAM" id="SignalP"/>
    </source>
</evidence>
<organism evidence="3 4">
    <name type="scientific">Nannocystis punicea</name>
    <dbReference type="NCBI Taxonomy" id="2995304"/>
    <lineage>
        <taxon>Bacteria</taxon>
        <taxon>Pseudomonadati</taxon>
        <taxon>Myxococcota</taxon>
        <taxon>Polyangia</taxon>
        <taxon>Nannocystales</taxon>
        <taxon>Nannocystaceae</taxon>
        <taxon>Nannocystis</taxon>
    </lineage>
</organism>
<name>A0ABY7HHW5_9BACT</name>
<keyword evidence="1 2" id="KW-0732">Signal</keyword>
<dbReference type="Pfam" id="PF13517">
    <property type="entry name" value="FG-GAP_3"/>
    <property type="match status" value="5"/>
</dbReference>
<keyword evidence="4" id="KW-1185">Reference proteome</keyword>
<dbReference type="PANTHER" id="PTHR46580">
    <property type="entry name" value="SENSOR KINASE-RELATED"/>
    <property type="match status" value="1"/>
</dbReference>
<evidence type="ECO:0000256" key="1">
    <source>
        <dbReference type="ARBA" id="ARBA00022729"/>
    </source>
</evidence>
<dbReference type="SUPFAM" id="SSF69318">
    <property type="entry name" value="Integrin alpha N-terminal domain"/>
    <property type="match status" value="4"/>
</dbReference>
<accession>A0ABY7HHW5</accession>
<reference evidence="3" key="1">
    <citation type="submission" date="2022-11" db="EMBL/GenBank/DDBJ databases">
        <title>Minimal conservation of predation-associated metabolite biosynthetic gene clusters underscores biosynthetic potential of Myxococcota including descriptions for ten novel species: Archangium lansinium sp. nov., Myxococcus landrumus sp. nov., Nannocystis bai.</title>
        <authorList>
            <person name="Ahearne A."/>
            <person name="Stevens C."/>
            <person name="Dowd S."/>
        </authorList>
    </citation>
    <scope>NUCLEOTIDE SEQUENCE</scope>
    <source>
        <strain evidence="3">Fl3</strain>
    </source>
</reference>
<dbReference type="Gene3D" id="2.130.10.130">
    <property type="entry name" value="Integrin alpha, N-terminal"/>
    <property type="match status" value="2"/>
</dbReference>
<protein>
    <submittedName>
        <fullName evidence="3">VCBS repeat-containing protein</fullName>
    </submittedName>
</protein>
<dbReference type="RefSeq" id="WP_269041259.1">
    <property type="nucleotide sequence ID" value="NZ_CP114040.1"/>
</dbReference>
<feature type="chain" id="PRO_5047351795" evidence="2">
    <location>
        <begin position="25"/>
        <end position="1059"/>
    </location>
</feature>
<dbReference type="InterPro" id="IPR028994">
    <property type="entry name" value="Integrin_alpha_N"/>
</dbReference>
<proteinExistence type="predicted"/>
<evidence type="ECO:0000313" key="3">
    <source>
        <dbReference type="EMBL" id="WAS98901.1"/>
    </source>
</evidence>
<dbReference type="Proteomes" id="UP001164459">
    <property type="component" value="Chromosome"/>
</dbReference>
<dbReference type="InterPro" id="IPR013517">
    <property type="entry name" value="FG-GAP"/>
</dbReference>
<dbReference type="EMBL" id="CP114040">
    <property type="protein sequence ID" value="WAS98901.1"/>
    <property type="molecule type" value="Genomic_DNA"/>
</dbReference>
<gene>
    <name evidence="3" type="ORF">O0S08_22450</name>
</gene>
<feature type="signal peptide" evidence="2">
    <location>
        <begin position="1"/>
        <end position="24"/>
    </location>
</feature>
<sequence>MVLGLMRPSVLVWFGLAACVGATACTRDPDCDGGHPLFGGRCLDLAGSVASRWGFAPEAVHVADLDADGAADLIAASPAAGAVTVVWGGKDMSSGTATTWSVAAAIDGLAVVDLDGDGRLDVVTAAPEDDALAVLRNRGARELAPAELLPTLLPGPTAPRAVDLDGHGAPELVTLHRDDHSLAVLGADKPLIALEVGLGPVALADGDFDGDGRRDLAVALAEEAAVQLVRGDGAGGLELGPRHPVGVAPFAVVAGDFDGDGAQDLATADALADAVSVLYGDGAGRLRARTTWPTDPDPRALVAVDGGPEGHVLYVLSYQTSTLQRLDLRRGVDQVGATRERAAALAAGDLDGDGRPELVFASRSARELGRAVPDAPGFSLAPRWETGPARRAFPLDLDDDGHDEIAVVPADAEDAVVDLDRTATLQLWRGDVGEVTDIDLSPLPRVDAVVVAELDDLPGRELVAWSYGKLVILAEDGDGWAPGELLEVPGLASVLVVDRDRDGRQELLLRRSFVSGSRLDHVELAGDGTLRELASREFDGGLGPVAPVDLGGAAPQALLLVAGNQLRLDDGGDEPRTIALDGVGAVVEFALHDLDDDGRLDAILCTGVGMLRVDDLLGESPGEPTRIDDNGCSQLDLHDFDGDERLDILAERSDSSGGATRNTLTLWLRSETGGWTRLASQSLPASAGRTRVVRLDDDSWLDLLVDEIDQPARVYDMSFGTAIADEPVFTGDLGYRFTDLDGDGALDLLGLGRGLAVAHGDGQGGFSPVQQRALGDLLPGAERIWSAAVDDLDHDGDAEMIVVAQRAEGWRSDLRVLDLGRAAAPDDPPPLELPRVFTQLALADVDGDRALDLFAWGGVPDPQYALLRGDGRGHFADPTWTPIALEGTAPNVRPIDLDGDGRLDLLAHQSDGLVLHRGLGDGRFAAPSLWNALRSGGFAGVADLDRDGLRDLAMLVSGGLVALHGRTGGSASRPAVLFADASAGAVVDLDGDGQLEILAGTGDALHIGRRDLDGRTSFVRHDLERGGLSGILTADFDGDGLLDLGLRSGAGVTVVRQRP</sequence>
<evidence type="ECO:0000313" key="4">
    <source>
        <dbReference type="Proteomes" id="UP001164459"/>
    </source>
</evidence>
<dbReference type="PROSITE" id="PS51257">
    <property type="entry name" value="PROKAR_LIPOPROTEIN"/>
    <property type="match status" value="1"/>
</dbReference>